<name>L1NFY8_9PORP</name>
<sequence>MRYKTALILLSLFSAGSVLATQPKKDEPQKKNVADEVVWMVGDEPILLSDIEYQKLVLRSEGHNIEGDLDCVIPERIAIQKLFLNQAKIDSVEANETQVNRMVEMWIQNAISQLGSKEKLEEYFNKKLSQIREEQAAQMRNEEIVRAMQQKIAQGVQVSPSEISSFYKGIPQDSLPFIPKTIEVQIIALQPQIPLTEIDRVKGVLRGYADDINEGKREFSTIARLYSEDKRTALQGGEYGFVGKVSLDPTFAAAVFNLSDKARVSPIIKTDEGYHIAQLIEKRGDLVNFRHILVRPVVDEAAIASATHRIDSIAKLISEDRLTFEQAAELYSEDKDTFNNGGLMINTSNESDFSGSSNFRYEDLPQDVAKVAYELKVGEVSKPFTMRTAKGLEQVAIIRLKDVHNEHMANMNTDFRTIKELALSKKRSKIIDEWIRKKQKETHIHIHDSYRNCAFQYPGWVHEEE</sequence>
<dbReference type="PATRIC" id="fig|1127696.3.peg.520"/>
<feature type="signal peptide" evidence="3">
    <location>
        <begin position="1"/>
        <end position="20"/>
    </location>
</feature>
<gene>
    <name evidence="5" type="ORF">HMPREF9134_00589</name>
</gene>
<dbReference type="eggNOG" id="COG0760">
    <property type="taxonomic scope" value="Bacteria"/>
</dbReference>
<dbReference type="RefSeq" id="WP_005468785.1">
    <property type="nucleotide sequence ID" value="NZ_KB291043.1"/>
</dbReference>
<proteinExistence type="predicted"/>
<dbReference type="PROSITE" id="PS50198">
    <property type="entry name" value="PPIC_PPIASE_2"/>
    <property type="match status" value="2"/>
</dbReference>
<dbReference type="STRING" id="1127696.HMPREF9134_00589"/>
<dbReference type="GO" id="GO:0003755">
    <property type="term" value="F:peptidyl-prolyl cis-trans isomerase activity"/>
    <property type="evidence" value="ECO:0007669"/>
    <property type="project" value="UniProtKB-KW"/>
</dbReference>
<dbReference type="EMBL" id="AMEQ01000018">
    <property type="protein sequence ID" value="EKY02200.1"/>
    <property type="molecule type" value="Genomic_DNA"/>
</dbReference>
<dbReference type="SUPFAM" id="SSF54534">
    <property type="entry name" value="FKBP-like"/>
    <property type="match status" value="2"/>
</dbReference>
<accession>L1NFY8</accession>
<dbReference type="PANTHER" id="PTHR47637:SF1">
    <property type="entry name" value="CHAPERONE SURA"/>
    <property type="match status" value="1"/>
</dbReference>
<dbReference type="InterPro" id="IPR000297">
    <property type="entry name" value="PPIase_PpiC"/>
</dbReference>
<evidence type="ECO:0000256" key="1">
    <source>
        <dbReference type="ARBA" id="ARBA00022729"/>
    </source>
</evidence>
<keyword evidence="2" id="KW-0413">Isomerase</keyword>
<dbReference type="HOGENOM" id="CLU_034646_13_0_10"/>
<evidence type="ECO:0000256" key="2">
    <source>
        <dbReference type="PROSITE-ProRule" id="PRU00278"/>
    </source>
</evidence>
<dbReference type="SUPFAM" id="SSF109998">
    <property type="entry name" value="Triger factor/SurA peptide-binding domain-like"/>
    <property type="match status" value="1"/>
</dbReference>
<dbReference type="InterPro" id="IPR046357">
    <property type="entry name" value="PPIase_dom_sf"/>
</dbReference>
<dbReference type="AlphaFoldDB" id="L1NFY8"/>
<protein>
    <submittedName>
        <fullName evidence="5">Putative ATP synthase F1, delta subunit</fullName>
    </submittedName>
</protein>
<dbReference type="Proteomes" id="UP000010408">
    <property type="component" value="Unassembled WGS sequence"/>
</dbReference>
<dbReference type="InterPro" id="IPR027304">
    <property type="entry name" value="Trigger_fact/SurA_dom_sf"/>
</dbReference>
<reference evidence="5 6" key="1">
    <citation type="submission" date="2012-05" db="EMBL/GenBank/DDBJ databases">
        <authorList>
            <person name="Weinstock G."/>
            <person name="Sodergren E."/>
            <person name="Lobos E.A."/>
            <person name="Fulton L."/>
            <person name="Fulton R."/>
            <person name="Courtney L."/>
            <person name="Fronick C."/>
            <person name="O'Laughlin M."/>
            <person name="Godfrey J."/>
            <person name="Wilson R.M."/>
            <person name="Miner T."/>
            <person name="Farmer C."/>
            <person name="Delehaunty K."/>
            <person name="Cordes M."/>
            <person name="Minx P."/>
            <person name="Tomlinson C."/>
            <person name="Chen J."/>
            <person name="Wollam A."/>
            <person name="Pepin K.H."/>
            <person name="Bhonagiri V."/>
            <person name="Zhang X."/>
            <person name="Suruliraj S."/>
            <person name="Warren W."/>
            <person name="Mitreva M."/>
            <person name="Mardis E.R."/>
            <person name="Wilson R.K."/>
        </authorList>
    </citation>
    <scope>NUCLEOTIDE SEQUENCE [LARGE SCALE GENOMIC DNA]</scope>
    <source>
        <strain evidence="5 6">F0037</strain>
    </source>
</reference>
<evidence type="ECO:0000259" key="4">
    <source>
        <dbReference type="PROSITE" id="PS50198"/>
    </source>
</evidence>
<comment type="caution">
    <text evidence="5">The sequence shown here is derived from an EMBL/GenBank/DDBJ whole genome shotgun (WGS) entry which is preliminary data.</text>
</comment>
<feature type="chain" id="PRO_5007921370" evidence="3">
    <location>
        <begin position="21"/>
        <end position="465"/>
    </location>
</feature>
<evidence type="ECO:0000256" key="3">
    <source>
        <dbReference type="SAM" id="SignalP"/>
    </source>
</evidence>
<dbReference type="InterPro" id="IPR050280">
    <property type="entry name" value="OMP_Chaperone_SurA"/>
</dbReference>
<organism evidence="5 6">
    <name type="scientific">Porphyromonas catoniae F0037</name>
    <dbReference type="NCBI Taxonomy" id="1127696"/>
    <lineage>
        <taxon>Bacteria</taxon>
        <taxon>Pseudomonadati</taxon>
        <taxon>Bacteroidota</taxon>
        <taxon>Bacteroidia</taxon>
        <taxon>Bacteroidales</taxon>
        <taxon>Porphyromonadaceae</taxon>
        <taxon>Porphyromonas</taxon>
    </lineage>
</organism>
<feature type="domain" description="PpiC" evidence="4">
    <location>
        <begin position="179"/>
        <end position="281"/>
    </location>
</feature>
<dbReference type="Gene3D" id="1.10.4030.10">
    <property type="entry name" value="Porin chaperone SurA, peptide-binding domain"/>
    <property type="match status" value="1"/>
</dbReference>
<dbReference type="Gene3D" id="3.10.50.40">
    <property type="match status" value="2"/>
</dbReference>
<keyword evidence="2" id="KW-0697">Rotamase</keyword>
<evidence type="ECO:0000313" key="6">
    <source>
        <dbReference type="Proteomes" id="UP000010408"/>
    </source>
</evidence>
<dbReference type="PANTHER" id="PTHR47637">
    <property type="entry name" value="CHAPERONE SURA"/>
    <property type="match status" value="1"/>
</dbReference>
<keyword evidence="1 3" id="KW-0732">Signal</keyword>
<dbReference type="Pfam" id="PF00639">
    <property type="entry name" value="Rotamase"/>
    <property type="match status" value="2"/>
</dbReference>
<evidence type="ECO:0000313" key="5">
    <source>
        <dbReference type="EMBL" id="EKY02200.1"/>
    </source>
</evidence>
<feature type="domain" description="PpiC" evidence="4">
    <location>
        <begin position="284"/>
        <end position="399"/>
    </location>
</feature>